<feature type="region of interest" description="Disordered" evidence="1">
    <location>
        <begin position="1"/>
        <end position="27"/>
    </location>
</feature>
<dbReference type="Proteomes" id="UP001530377">
    <property type="component" value="Unassembled WGS sequence"/>
</dbReference>
<reference evidence="2 3" key="1">
    <citation type="submission" date="2024-10" db="EMBL/GenBank/DDBJ databases">
        <title>Updated reference genomes for cyclostephanoid diatoms.</title>
        <authorList>
            <person name="Roberts W.R."/>
            <person name="Alverson A.J."/>
        </authorList>
    </citation>
    <scope>NUCLEOTIDE SEQUENCE [LARGE SCALE GENOMIC DNA]</scope>
    <source>
        <strain evidence="2 3">AJA228-03</strain>
    </source>
</reference>
<feature type="compositionally biased region" description="Basic and acidic residues" evidence="1">
    <location>
        <begin position="71"/>
        <end position="83"/>
    </location>
</feature>
<proteinExistence type="predicted"/>
<comment type="caution">
    <text evidence="2">The sequence shown here is derived from an EMBL/GenBank/DDBJ whole genome shotgun (WGS) entry which is preliminary data.</text>
</comment>
<dbReference type="AlphaFoldDB" id="A0ABD3SG69"/>
<evidence type="ECO:0000313" key="3">
    <source>
        <dbReference type="Proteomes" id="UP001530377"/>
    </source>
</evidence>
<name>A0ABD3SG69_9STRA</name>
<evidence type="ECO:0000313" key="2">
    <source>
        <dbReference type="EMBL" id="KAL3823297.1"/>
    </source>
</evidence>
<dbReference type="EMBL" id="JALLPB020000041">
    <property type="protein sequence ID" value="KAL3823297.1"/>
    <property type="molecule type" value="Genomic_DNA"/>
</dbReference>
<keyword evidence="3" id="KW-1185">Reference proteome</keyword>
<gene>
    <name evidence="2" type="ORF">ACHAXA_003445</name>
</gene>
<protein>
    <submittedName>
        <fullName evidence="2">Uncharacterized protein</fullName>
    </submittedName>
</protein>
<organism evidence="2 3">
    <name type="scientific">Cyclostephanos tholiformis</name>
    <dbReference type="NCBI Taxonomy" id="382380"/>
    <lineage>
        <taxon>Eukaryota</taxon>
        <taxon>Sar</taxon>
        <taxon>Stramenopiles</taxon>
        <taxon>Ochrophyta</taxon>
        <taxon>Bacillariophyta</taxon>
        <taxon>Coscinodiscophyceae</taxon>
        <taxon>Thalassiosirophycidae</taxon>
        <taxon>Stephanodiscales</taxon>
        <taxon>Stephanodiscaceae</taxon>
        <taxon>Cyclostephanos</taxon>
    </lineage>
</organism>
<evidence type="ECO:0000256" key="1">
    <source>
        <dbReference type="SAM" id="MobiDB-lite"/>
    </source>
</evidence>
<sequence length="83" mass="9174">MTGAIPFDMPDPLGNDTDDSDHAEEKRTKYFHNGSSLFCNRTLIVWVTVEGTKLRMMGIPLSGPSYTSGDNKSHVTDLTKPET</sequence>
<accession>A0ABD3SG69</accession>
<feature type="region of interest" description="Disordered" evidence="1">
    <location>
        <begin position="62"/>
        <end position="83"/>
    </location>
</feature>